<evidence type="ECO:0000313" key="3">
    <source>
        <dbReference type="Proteomes" id="UP000290244"/>
    </source>
</evidence>
<dbReference type="Proteomes" id="UP000290244">
    <property type="component" value="Chromosome"/>
</dbReference>
<accession>A0A4P6P685</accession>
<sequence>MLNAELNMIEQGVVFYSRNKQLVAIEHQALEKSSQGLVLVVGGPQTRVGSHRLFVHLARALAKQGVHVFRFDYTGAGDSEGEVTQFTDIQADIDAALSCFAKRNPDINAFSLLGLCDAASAILLYLKQKQDARIERVFLLNPWVRQELTQAKMFLGSYYLKRLTSLDFWKKFFTGKVNVTQSGKEIKQYSNIVRSSSATSTSFVDDMLQGLVTFNGDSHIILSGNDLTADEFRVLCQSNHHWQDAVASRLVQQHTVKLADHTFSQADEEQKLLSLITNIFA</sequence>
<reference evidence="2 3" key="1">
    <citation type="submission" date="2018-12" db="EMBL/GenBank/DDBJ databases">
        <title>Complete genome of Litorilituus sediminis.</title>
        <authorList>
            <person name="Liu A."/>
            <person name="Rong J."/>
        </authorList>
    </citation>
    <scope>NUCLEOTIDE SEQUENCE [LARGE SCALE GENOMIC DNA]</scope>
    <source>
        <strain evidence="2 3">JCM 17549</strain>
    </source>
</reference>
<feature type="domain" description="Serine aminopeptidase S33" evidence="1">
    <location>
        <begin position="51"/>
        <end position="163"/>
    </location>
</feature>
<evidence type="ECO:0000313" key="2">
    <source>
        <dbReference type="EMBL" id="QBG36528.1"/>
    </source>
</evidence>
<keyword evidence="3" id="KW-1185">Reference proteome</keyword>
<keyword evidence="2" id="KW-0378">Hydrolase</keyword>
<dbReference type="InterPro" id="IPR022742">
    <property type="entry name" value="Hydrolase_4"/>
</dbReference>
<protein>
    <submittedName>
        <fullName evidence="2">Hydrolase 1, exosortase A system-associated</fullName>
    </submittedName>
</protein>
<gene>
    <name evidence="2" type="ORF">EMK97_12770</name>
</gene>
<evidence type="ECO:0000259" key="1">
    <source>
        <dbReference type="Pfam" id="PF12146"/>
    </source>
</evidence>
<dbReference type="GO" id="GO:0016787">
    <property type="term" value="F:hydrolase activity"/>
    <property type="evidence" value="ECO:0007669"/>
    <property type="project" value="UniProtKB-KW"/>
</dbReference>
<dbReference type="SUPFAM" id="SSF53474">
    <property type="entry name" value="alpha/beta-Hydrolases"/>
    <property type="match status" value="1"/>
</dbReference>
<name>A0A4P6P685_9GAMM</name>
<dbReference type="EMBL" id="CP034759">
    <property type="protein sequence ID" value="QBG36528.1"/>
    <property type="molecule type" value="Genomic_DNA"/>
</dbReference>
<dbReference type="KEGG" id="lsd:EMK97_12770"/>
<dbReference type="Pfam" id="PF12146">
    <property type="entry name" value="Hydrolase_4"/>
    <property type="match status" value="1"/>
</dbReference>
<dbReference type="Gene3D" id="3.40.50.1820">
    <property type="entry name" value="alpha/beta hydrolase"/>
    <property type="match status" value="1"/>
</dbReference>
<dbReference type="NCBIfam" id="TIGR03100">
    <property type="entry name" value="hydr1_PEP"/>
    <property type="match status" value="1"/>
</dbReference>
<dbReference type="AlphaFoldDB" id="A0A4P6P685"/>
<proteinExistence type="predicted"/>
<organism evidence="2 3">
    <name type="scientific">Litorilituus sediminis</name>
    <dbReference type="NCBI Taxonomy" id="718192"/>
    <lineage>
        <taxon>Bacteria</taxon>
        <taxon>Pseudomonadati</taxon>
        <taxon>Pseudomonadota</taxon>
        <taxon>Gammaproteobacteria</taxon>
        <taxon>Alteromonadales</taxon>
        <taxon>Colwelliaceae</taxon>
        <taxon>Litorilituus</taxon>
    </lineage>
</organism>
<dbReference type="InterPro" id="IPR029058">
    <property type="entry name" value="AB_hydrolase_fold"/>
</dbReference>
<dbReference type="InterPro" id="IPR017531">
    <property type="entry name" value="Hydrolase-1_PEP"/>
</dbReference>
<dbReference type="OrthoDB" id="249225at2"/>